<dbReference type="EMBL" id="LGRX02006164">
    <property type="protein sequence ID" value="KAK3277308.1"/>
    <property type="molecule type" value="Genomic_DNA"/>
</dbReference>
<reference evidence="2 3" key="1">
    <citation type="journal article" date="2015" name="Genome Biol. Evol.">
        <title>Comparative Genomics of a Bacterivorous Green Alga Reveals Evolutionary Causalities and Consequences of Phago-Mixotrophic Mode of Nutrition.</title>
        <authorList>
            <person name="Burns J.A."/>
            <person name="Paasch A."/>
            <person name="Narechania A."/>
            <person name="Kim E."/>
        </authorList>
    </citation>
    <scope>NUCLEOTIDE SEQUENCE [LARGE SCALE GENOMIC DNA]</scope>
    <source>
        <strain evidence="2 3">PLY_AMNH</strain>
    </source>
</reference>
<protein>
    <submittedName>
        <fullName evidence="2">Uncharacterized protein</fullName>
    </submittedName>
</protein>
<evidence type="ECO:0000256" key="1">
    <source>
        <dbReference type="SAM" id="MobiDB-lite"/>
    </source>
</evidence>
<evidence type="ECO:0000313" key="3">
    <source>
        <dbReference type="Proteomes" id="UP001190700"/>
    </source>
</evidence>
<name>A0AAE0L9S6_9CHLO</name>
<dbReference type="Proteomes" id="UP001190700">
    <property type="component" value="Unassembled WGS sequence"/>
</dbReference>
<organism evidence="2 3">
    <name type="scientific">Cymbomonas tetramitiformis</name>
    <dbReference type="NCBI Taxonomy" id="36881"/>
    <lineage>
        <taxon>Eukaryota</taxon>
        <taxon>Viridiplantae</taxon>
        <taxon>Chlorophyta</taxon>
        <taxon>Pyramimonadophyceae</taxon>
        <taxon>Pyramimonadales</taxon>
        <taxon>Pyramimonadaceae</taxon>
        <taxon>Cymbomonas</taxon>
    </lineage>
</organism>
<proteinExistence type="predicted"/>
<feature type="compositionally biased region" description="Basic and acidic residues" evidence="1">
    <location>
        <begin position="76"/>
        <end position="95"/>
    </location>
</feature>
<keyword evidence="3" id="KW-1185">Reference proteome</keyword>
<evidence type="ECO:0000313" key="2">
    <source>
        <dbReference type="EMBL" id="KAK3277308.1"/>
    </source>
</evidence>
<gene>
    <name evidence="2" type="ORF">CYMTET_14681</name>
</gene>
<sequence>MGLDTGTLSGGKRSHPTAETLDTTSPSKRKQVNVKQAKGTSVSSAVKHSLATVPASGMHVCSLRLRHSYSSGGGRIDAEQGPRPGADGEKTDAHQTHILIS</sequence>
<feature type="region of interest" description="Disordered" evidence="1">
    <location>
        <begin position="68"/>
        <end position="101"/>
    </location>
</feature>
<feature type="region of interest" description="Disordered" evidence="1">
    <location>
        <begin position="1"/>
        <end position="40"/>
    </location>
</feature>
<dbReference type="AlphaFoldDB" id="A0AAE0L9S6"/>
<comment type="caution">
    <text evidence="2">The sequence shown here is derived from an EMBL/GenBank/DDBJ whole genome shotgun (WGS) entry which is preliminary data.</text>
</comment>
<accession>A0AAE0L9S6</accession>